<dbReference type="InterPro" id="IPR036388">
    <property type="entry name" value="WH-like_DNA-bd_sf"/>
</dbReference>
<evidence type="ECO:0000259" key="4">
    <source>
        <dbReference type="PROSITE" id="PS51118"/>
    </source>
</evidence>
<sequence length="101" mass="11380">MVKTLNIIGGKWKPVILHMLASQTLRFGEMRRLIPPISQKMLTQQLRELESDGIINRKVYAEVPPKVEYSLSTLGKTLIPALEALYAWGDNYPDTGGDLKL</sequence>
<accession>A0A1Y0I4R6</accession>
<protein>
    <submittedName>
        <fullName evidence="5">Transcriptional regulator</fullName>
    </submittedName>
</protein>
<keyword evidence="3" id="KW-0804">Transcription</keyword>
<dbReference type="KEGG" id="ome:OLMES_1400"/>
<evidence type="ECO:0000256" key="3">
    <source>
        <dbReference type="ARBA" id="ARBA00023163"/>
    </source>
</evidence>
<proteinExistence type="predicted"/>
<dbReference type="PROSITE" id="PS51118">
    <property type="entry name" value="HTH_HXLR"/>
    <property type="match status" value="1"/>
</dbReference>
<evidence type="ECO:0000313" key="5">
    <source>
        <dbReference type="EMBL" id="ARU55477.1"/>
    </source>
</evidence>
<gene>
    <name evidence="5" type="ORF">OLMES_1400</name>
</gene>
<dbReference type="PANTHER" id="PTHR33204">
    <property type="entry name" value="TRANSCRIPTIONAL REGULATOR, MARR FAMILY"/>
    <property type="match status" value="1"/>
</dbReference>
<feature type="domain" description="HTH hxlR-type" evidence="4">
    <location>
        <begin position="1"/>
        <end position="97"/>
    </location>
</feature>
<keyword evidence="1" id="KW-0805">Transcription regulation</keyword>
<dbReference type="PANTHER" id="PTHR33204:SF29">
    <property type="entry name" value="TRANSCRIPTIONAL REGULATOR"/>
    <property type="match status" value="1"/>
</dbReference>
<dbReference type="AlphaFoldDB" id="A0A1Y0I4R6"/>
<dbReference type="SUPFAM" id="SSF46785">
    <property type="entry name" value="Winged helix' DNA-binding domain"/>
    <property type="match status" value="1"/>
</dbReference>
<dbReference type="InterPro" id="IPR036390">
    <property type="entry name" value="WH_DNA-bd_sf"/>
</dbReference>
<evidence type="ECO:0000256" key="2">
    <source>
        <dbReference type="ARBA" id="ARBA00023125"/>
    </source>
</evidence>
<evidence type="ECO:0000313" key="6">
    <source>
        <dbReference type="Proteomes" id="UP000196027"/>
    </source>
</evidence>
<dbReference type="Proteomes" id="UP000196027">
    <property type="component" value="Chromosome"/>
</dbReference>
<dbReference type="Gene3D" id="1.10.10.10">
    <property type="entry name" value="Winged helix-like DNA-binding domain superfamily/Winged helix DNA-binding domain"/>
    <property type="match status" value="1"/>
</dbReference>
<name>A0A1Y0I4R6_9GAMM</name>
<dbReference type="Pfam" id="PF01638">
    <property type="entry name" value="HxlR"/>
    <property type="match status" value="1"/>
</dbReference>
<dbReference type="EMBL" id="CP021425">
    <property type="protein sequence ID" value="ARU55477.1"/>
    <property type="molecule type" value="Genomic_DNA"/>
</dbReference>
<keyword evidence="6" id="KW-1185">Reference proteome</keyword>
<dbReference type="InterPro" id="IPR002577">
    <property type="entry name" value="HTH_HxlR"/>
</dbReference>
<dbReference type="GO" id="GO:0003677">
    <property type="term" value="F:DNA binding"/>
    <property type="evidence" value="ECO:0007669"/>
    <property type="project" value="UniProtKB-KW"/>
</dbReference>
<keyword evidence="2" id="KW-0238">DNA-binding</keyword>
<evidence type="ECO:0000256" key="1">
    <source>
        <dbReference type="ARBA" id="ARBA00023015"/>
    </source>
</evidence>
<organism evidence="5 6">
    <name type="scientific">Oleiphilus messinensis</name>
    <dbReference type="NCBI Taxonomy" id="141451"/>
    <lineage>
        <taxon>Bacteria</taxon>
        <taxon>Pseudomonadati</taxon>
        <taxon>Pseudomonadota</taxon>
        <taxon>Gammaproteobacteria</taxon>
        <taxon>Oceanospirillales</taxon>
        <taxon>Oleiphilaceae</taxon>
        <taxon>Oleiphilus</taxon>
    </lineage>
</organism>
<reference evidence="5 6" key="1">
    <citation type="submission" date="2017-05" db="EMBL/GenBank/DDBJ databases">
        <title>Genomic insights into alkan degradation activity of Oleiphilus messinensis.</title>
        <authorList>
            <person name="Kozyavkin S.A."/>
            <person name="Slesarev A.I."/>
            <person name="Golyshin P.N."/>
            <person name="Korzhenkov A."/>
            <person name="Golyshina O.N."/>
            <person name="Toshchakov S.V."/>
        </authorList>
    </citation>
    <scope>NUCLEOTIDE SEQUENCE [LARGE SCALE GENOMIC DNA]</scope>
    <source>
        <strain evidence="5 6">ME102</strain>
    </source>
</reference>